<gene>
    <name evidence="3" type="ORF">GCM10017643_01670</name>
</gene>
<dbReference type="EMBL" id="BSFJ01000001">
    <property type="protein sequence ID" value="GLK70052.1"/>
    <property type="molecule type" value="Genomic_DNA"/>
</dbReference>
<accession>A0A9W6J3K6</accession>
<proteinExistence type="predicted"/>
<evidence type="ECO:0000256" key="1">
    <source>
        <dbReference type="SAM" id="MobiDB-lite"/>
    </source>
</evidence>
<feature type="compositionally biased region" description="Basic and acidic residues" evidence="1">
    <location>
        <begin position="53"/>
        <end position="79"/>
    </location>
</feature>
<name>A0A9W6J3K6_9HYPH</name>
<dbReference type="Proteomes" id="UP001143370">
    <property type="component" value="Unassembled WGS sequence"/>
</dbReference>
<evidence type="ECO:0000313" key="4">
    <source>
        <dbReference type="Proteomes" id="UP001143370"/>
    </source>
</evidence>
<reference evidence="3" key="2">
    <citation type="submission" date="2023-01" db="EMBL/GenBank/DDBJ databases">
        <authorList>
            <person name="Sun Q."/>
            <person name="Evtushenko L."/>
        </authorList>
    </citation>
    <scope>NUCLEOTIDE SEQUENCE</scope>
    <source>
        <strain evidence="3">VKM B-2484</strain>
    </source>
</reference>
<comment type="caution">
    <text evidence="3">The sequence shown here is derived from an EMBL/GenBank/DDBJ whole genome shotgun (WGS) entry which is preliminary data.</text>
</comment>
<dbReference type="CDD" id="cd17470">
    <property type="entry name" value="T3SS_Flik_C"/>
    <property type="match status" value="1"/>
</dbReference>
<feature type="region of interest" description="Disordered" evidence="1">
    <location>
        <begin position="328"/>
        <end position="374"/>
    </location>
</feature>
<sequence>MIPVILRFPQPSGAAEGEQPRPDRAASSGEFGDLLAELDALTGRHGQAPADHPSPRGAEEDIPREPKVAKEAATDRTGDDASAEPPADGRPAVLERARALLHLKDRTDIALAKELPAQERPGSAADDAAVLTPSVPAMIAPAPMADAVLPPQEDPKRRGMPEGADPVITRSVPEASASLPRARIVLRETHFAPVLPQEGAPLRATAGNPPERRLADTPSADTRPTDTVMAATVTEDTVRRGSADQVSVDQVSAKAAQPGIVAPKPPSSDARPALTIPGNVPPAETPARAAPAATGRHGTHDAGSRPAPAEQEARSDTVATRHILAPAAGEAGEKTAHVPPPPSPEAAALPPAPTTSVSPPAAGMGSPPSSSPAMQVATVIAEAVRIGSAAPNGPETAAARGPVRVLEIQLHPLELGLVTVRLRTGRNGLEIQVNAARAETARLLEQDRALLLASLAGPDDMPPELSIGRHGMPAGLTGYDAPGNLNADPTAPEKPEAEGSDSDTRRRRQPNEHPSDFAADGDPAE</sequence>
<dbReference type="Pfam" id="PF02120">
    <property type="entry name" value="Flg_hook"/>
    <property type="match status" value="1"/>
</dbReference>
<dbReference type="AlphaFoldDB" id="A0A9W6J3K6"/>
<dbReference type="InterPro" id="IPR021136">
    <property type="entry name" value="Flagellar_hook_control-like_C"/>
</dbReference>
<feature type="region of interest" description="Disordered" evidence="1">
    <location>
        <begin position="468"/>
        <end position="525"/>
    </location>
</feature>
<feature type="region of interest" description="Disordered" evidence="1">
    <location>
        <begin position="196"/>
        <end position="316"/>
    </location>
</feature>
<dbReference type="RefSeq" id="WP_213375748.1">
    <property type="nucleotide sequence ID" value="NZ_BSFJ01000001.1"/>
</dbReference>
<organism evidence="3 4">
    <name type="scientific">Ancylobacter dichloromethanicus</name>
    <dbReference type="NCBI Taxonomy" id="518825"/>
    <lineage>
        <taxon>Bacteria</taxon>
        <taxon>Pseudomonadati</taxon>
        <taxon>Pseudomonadota</taxon>
        <taxon>Alphaproteobacteria</taxon>
        <taxon>Hyphomicrobiales</taxon>
        <taxon>Xanthobacteraceae</taxon>
        <taxon>Ancylobacter</taxon>
    </lineage>
</organism>
<dbReference type="InterPro" id="IPR038610">
    <property type="entry name" value="FliK-like_C_sf"/>
</dbReference>
<feature type="region of interest" description="Disordered" evidence="1">
    <location>
        <begin position="143"/>
        <end position="174"/>
    </location>
</feature>
<feature type="compositionally biased region" description="Low complexity" evidence="1">
    <location>
        <begin position="345"/>
        <end position="374"/>
    </location>
</feature>
<keyword evidence="4" id="KW-1185">Reference proteome</keyword>
<protein>
    <recommendedName>
        <fullName evidence="2">Flagellar hook-length control protein-like C-terminal domain-containing protein</fullName>
    </recommendedName>
</protein>
<evidence type="ECO:0000259" key="2">
    <source>
        <dbReference type="Pfam" id="PF02120"/>
    </source>
</evidence>
<feature type="region of interest" description="Disordered" evidence="1">
    <location>
        <begin position="1"/>
        <end position="96"/>
    </location>
</feature>
<evidence type="ECO:0000313" key="3">
    <source>
        <dbReference type="EMBL" id="GLK70052.1"/>
    </source>
</evidence>
<feature type="domain" description="Flagellar hook-length control protein-like C-terminal" evidence="2">
    <location>
        <begin position="398"/>
        <end position="456"/>
    </location>
</feature>
<reference evidence="3" key="1">
    <citation type="journal article" date="2014" name="Int. J. Syst. Evol. Microbiol.">
        <title>Complete genome sequence of Corynebacterium casei LMG S-19264T (=DSM 44701T), isolated from a smear-ripened cheese.</title>
        <authorList>
            <consortium name="US DOE Joint Genome Institute (JGI-PGF)"/>
            <person name="Walter F."/>
            <person name="Albersmeier A."/>
            <person name="Kalinowski J."/>
            <person name="Ruckert C."/>
        </authorList>
    </citation>
    <scope>NUCLEOTIDE SEQUENCE</scope>
    <source>
        <strain evidence="3">VKM B-2484</strain>
    </source>
</reference>
<dbReference type="Gene3D" id="3.30.750.140">
    <property type="match status" value="1"/>
</dbReference>